<evidence type="ECO:0000256" key="2">
    <source>
        <dbReference type="ARBA" id="ARBA00022803"/>
    </source>
</evidence>
<feature type="repeat" description="TPR" evidence="3">
    <location>
        <begin position="75"/>
        <end position="108"/>
    </location>
</feature>
<dbReference type="PANTHER" id="PTHR45831:SF4">
    <property type="match status" value="1"/>
</dbReference>
<keyword evidence="2 3" id="KW-0802">TPR repeat</keyword>
<dbReference type="SMART" id="SM00028">
    <property type="entry name" value="TPR"/>
    <property type="match status" value="4"/>
</dbReference>
<dbReference type="AlphaFoldDB" id="A0A8E7B177"/>
<dbReference type="GO" id="GO:0016020">
    <property type="term" value="C:membrane"/>
    <property type="evidence" value="ECO:0007669"/>
    <property type="project" value="TreeGrafter"/>
</dbReference>
<dbReference type="InterPro" id="IPR019734">
    <property type="entry name" value="TPR_rpt"/>
</dbReference>
<keyword evidence="1" id="KW-0677">Repeat</keyword>
<dbReference type="PROSITE" id="PS50005">
    <property type="entry name" value="TPR"/>
    <property type="match status" value="1"/>
</dbReference>
<evidence type="ECO:0000313" key="5">
    <source>
        <dbReference type="Proteomes" id="UP000680656"/>
    </source>
</evidence>
<dbReference type="Proteomes" id="UP000680656">
    <property type="component" value="Chromosome"/>
</dbReference>
<dbReference type="Pfam" id="PF13181">
    <property type="entry name" value="TPR_8"/>
    <property type="match status" value="2"/>
</dbReference>
<name>A0A8E7B177_9EURY</name>
<dbReference type="Gene3D" id="1.25.40.10">
    <property type="entry name" value="Tetratricopeptide repeat domain"/>
    <property type="match status" value="1"/>
</dbReference>
<gene>
    <name evidence="4" type="ORF">KHC33_14130</name>
</gene>
<dbReference type="GO" id="GO:0072380">
    <property type="term" value="C:TRC complex"/>
    <property type="evidence" value="ECO:0007669"/>
    <property type="project" value="TreeGrafter"/>
</dbReference>
<evidence type="ECO:0000256" key="3">
    <source>
        <dbReference type="PROSITE-ProRule" id="PRU00339"/>
    </source>
</evidence>
<dbReference type="GeneID" id="65098344"/>
<proteinExistence type="predicted"/>
<dbReference type="RefSeq" id="WP_214419255.1">
    <property type="nucleotide sequence ID" value="NZ_CP075546.1"/>
</dbReference>
<evidence type="ECO:0000313" key="4">
    <source>
        <dbReference type="EMBL" id="QVV88446.1"/>
    </source>
</evidence>
<dbReference type="InterPro" id="IPR011990">
    <property type="entry name" value="TPR-like_helical_dom_sf"/>
</dbReference>
<dbReference type="EMBL" id="CP075546">
    <property type="protein sequence ID" value="QVV88446.1"/>
    <property type="molecule type" value="Genomic_DNA"/>
</dbReference>
<accession>A0A8E7B177</accession>
<organism evidence="4 5">
    <name type="scientific">Methanospirillum purgamenti</name>
    <dbReference type="NCBI Taxonomy" id="2834276"/>
    <lineage>
        <taxon>Archaea</taxon>
        <taxon>Methanobacteriati</taxon>
        <taxon>Methanobacteriota</taxon>
        <taxon>Stenosarchaea group</taxon>
        <taxon>Methanomicrobia</taxon>
        <taxon>Methanomicrobiales</taxon>
        <taxon>Methanospirillaceae</taxon>
        <taxon>Methanospirillum</taxon>
    </lineage>
</organism>
<protein>
    <recommendedName>
        <fullName evidence="6">Tetratricopeptide repeat protein</fullName>
    </recommendedName>
</protein>
<reference evidence="4 5" key="1">
    <citation type="submission" date="2021-05" db="EMBL/GenBank/DDBJ databases">
        <title>A novel Methanospirillum isolate from a pyrite-forming mixed culture.</title>
        <authorList>
            <person name="Bunk B."/>
            <person name="Sproer C."/>
            <person name="Spring S."/>
            <person name="Pester M."/>
        </authorList>
    </citation>
    <scope>NUCLEOTIDE SEQUENCE [LARGE SCALE GENOMIC DNA]</scope>
    <source>
        <strain evidence="4 5">J.3.6.1-F.2.7.3</strain>
    </source>
</reference>
<keyword evidence="5" id="KW-1185">Reference proteome</keyword>
<sequence length="231" mass="25079">MTDMRRIAPVLMVITVIGIIIPCSGVDFGLPAIEGLNVTNVTEIEKEGFIAINEQNWDKLLSISQSGLEQGLEDPVLYTMKGYALRKLGDSQNALIADSRAIEIQPNPVRYENRAMTHLSLGNYSAALSDAQNALSLKSDYGTAYATKALAFSFLGNNTAATENIDQAFLFLPDNAAILHIAGIVEMNNGNCSAAIAYFERSLAENAEYSLPWPTMPNATIELEIARNKCS</sequence>
<evidence type="ECO:0000256" key="1">
    <source>
        <dbReference type="ARBA" id="ARBA00022737"/>
    </source>
</evidence>
<dbReference type="GO" id="GO:0006620">
    <property type="term" value="P:post-translational protein targeting to endoplasmic reticulum membrane"/>
    <property type="evidence" value="ECO:0007669"/>
    <property type="project" value="TreeGrafter"/>
</dbReference>
<evidence type="ECO:0008006" key="6">
    <source>
        <dbReference type="Google" id="ProtNLM"/>
    </source>
</evidence>
<dbReference type="GO" id="GO:0060090">
    <property type="term" value="F:molecular adaptor activity"/>
    <property type="evidence" value="ECO:0007669"/>
    <property type="project" value="TreeGrafter"/>
</dbReference>
<dbReference type="InterPro" id="IPR047150">
    <property type="entry name" value="SGT"/>
</dbReference>
<dbReference type="KEGG" id="mrtj:KHC33_14130"/>
<dbReference type="PANTHER" id="PTHR45831">
    <property type="entry name" value="LD24721P"/>
    <property type="match status" value="1"/>
</dbReference>
<dbReference type="SUPFAM" id="SSF48452">
    <property type="entry name" value="TPR-like"/>
    <property type="match status" value="1"/>
</dbReference>